<dbReference type="Gene3D" id="1.20.120.1200">
    <property type="entry name" value="NADH-ubiquinone/plastoquinone oxidoreductase chain 6, subunit NuoJ"/>
    <property type="match status" value="1"/>
</dbReference>
<comment type="similarity">
    <text evidence="1 2">Belongs to the complex I subunit 6 family.</text>
</comment>
<evidence type="ECO:0000313" key="4">
    <source>
        <dbReference type="Proteomes" id="UP000011721"/>
    </source>
</evidence>
<gene>
    <name evidence="3" type="ordered locus">UWK_03565</name>
</gene>
<dbReference type="GO" id="GO:0016491">
    <property type="term" value="F:oxidoreductase activity"/>
    <property type="evidence" value="ECO:0007669"/>
    <property type="project" value="UniProtKB-KW"/>
</dbReference>
<dbReference type="RefSeq" id="WP_015405761.1">
    <property type="nucleotide sequence ID" value="NC_020304.1"/>
</dbReference>
<keyword evidence="2" id="KW-0812">Transmembrane</keyword>
<reference evidence="4" key="1">
    <citation type="journal article" date="2013" name="Stand. Genomic Sci.">
        <title>Complete genome sequence of Desulfocapsa sulfexigens, a marine deltaproteobacterium specialized in disproportionating inorganic sulfur compounds.</title>
        <authorList>
            <person name="Finster K.W."/>
            <person name="Kjeldsen K.U."/>
            <person name="Kube M."/>
            <person name="Reinhardt R."/>
            <person name="Mussmann M."/>
            <person name="Amann R."/>
            <person name="Schreiber L."/>
        </authorList>
    </citation>
    <scope>NUCLEOTIDE SEQUENCE [LARGE SCALE GENOMIC DNA]</scope>
    <source>
        <strain evidence="4">DSM 10523 / SB164P1</strain>
    </source>
</reference>
<feature type="transmembrane region" description="Helical" evidence="2">
    <location>
        <begin position="50"/>
        <end position="71"/>
    </location>
</feature>
<name>M1NKG4_DESSD</name>
<dbReference type="InterPro" id="IPR042106">
    <property type="entry name" value="Nuo/plastoQ_OxRdtase_6_NuoJ"/>
</dbReference>
<protein>
    <recommendedName>
        <fullName evidence="2">NADH-quinone oxidoreductase subunit J</fullName>
        <ecNumber evidence="2">7.1.1.-</ecNumber>
    </recommendedName>
</protein>
<keyword evidence="2" id="KW-0520">NAD</keyword>
<evidence type="ECO:0000256" key="2">
    <source>
        <dbReference type="RuleBase" id="RU004429"/>
    </source>
</evidence>
<keyword evidence="2" id="KW-1133">Transmembrane helix</keyword>
<dbReference type="GO" id="GO:0008137">
    <property type="term" value="F:NADH dehydrogenase (ubiquinone) activity"/>
    <property type="evidence" value="ECO:0007669"/>
    <property type="project" value="UniProtKB-UniRule"/>
</dbReference>
<comment type="catalytic activity">
    <reaction evidence="2">
        <text>a quinone + NADH + 5 H(+)(in) = a quinol + NAD(+) + 4 H(+)(out)</text>
        <dbReference type="Rhea" id="RHEA:57888"/>
        <dbReference type="ChEBI" id="CHEBI:15378"/>
        <dbReference type="ChEBI" id="CHEBI:24646"/>
        <dbReference type="ChEBI" id="CHEBI:57540"/>
        <dbReference type="ChEBI" id="CHEBI:57945"/>
        <dbReference type="ChEBI" id="CHEBI:132124"/>
    </reaction>
</comment>
<proteinExistence type="inferred from homology"/>
<dbReference type="GO" id="GO:0005886">
    <property type="term" value="C:plasma membrane"/>
    <property type="evidence" value="ECO:0007669"/>
    <property type="project" value="UniProtKB-SubCell"/>
</dbReference>
<feature type="transmembrane region" description="Helical" evidence="2">
    <location>
        <begin position="160"/>
        <end position="182"/>
    </location>
</feature>
<dbReference type="InterPro" id="IPR001457">
    <property type="entry name" value="NADH_UbQ/plastoQ_OxRdtase_su6"/>
</dbReference>
<dbReference type="HOGENOM" id="CLU_085957_2_1_7"/>
<dbReference type="PATRIC" id="fig|1167006.5.peg.3834"/>
<dbReference type="Proteomes" id="UP000011721">
    <property type="component" value="Chromosome"/>
</dbReference>
<keyword evidence="4" id="KW-1185">Reference proteome</keyword>
<dbReference type="GO" id="GO:0048038">
    <property type="term" value="F:quinone binding"/>
    <property type="evidence" value="ECO:0007669"/>
    <property type="project" value="UniProtKB-UniRule"/>
</dbReference>
<accession>M1NKG4</accession>
<comment type="function">
    <text evidence="2">NDH-1 shuttles electrons from NADH, via FMN and iron-sulfur (Fe-S) centers, to quinones in the respiratory chain. Couples the redox reaction to proton translocation (for every two electrons transferred, four hydrogen ions are translocated across the cytoplasmic membrane), and thus conserves the redox energy in a proton gradient.</text>
</comment>
<keyword evidence="3" id="KW-0830">Ubiquinone</keyword>
<sequence>MNPTDTSGVLGFFMAEGLAGYADAASGIVFLVMLAAIVIGGIIACNSERLVRAVAGLALCFIGVAGIYYFLNSPFVSMMQILIYVGAVCITIAFAIMLASPEENKKQGPAGPLSGPLGLITAGLVTFGMIGLAVNTSFTVLPKENMGSIQRIGSELLTSYSMVFELVSIVLLIAIIGSLVIARHGRSK</sequence>
<dbReference type="EMBL" id="CP003985">
    <property type="protein sequence ID" value="AGF80079.1"/>
    <property type="molecule type" value="Genomic_DNA"/>
</dbReference>
<feature type="transmembrane region" description="Helical" evidence="2">
    <location>
        <begin position="119"/>
        <end position="140"/>
    </location>
</feature>
<dbReference type="Pfam" id="PF00499">
    <property type="entry name" value="Oxidored_q3"/>
    <property type="match status" value="1"/>
</dbReference>
<evidence type="ECO:0000313" key="3">
    <source>
        <dbReference type="EMBL" id="AGF80079.1"/>
    </source>
</evidence>
<organism evidence="3 4">
    <name type="scientific">Desulfocapsa sulfexigens (strain DSM 10523 / SB164P1)</name>
    <dbReference type="NCBI Taxonomy" id="1167006"/>
    <lineage>
        <taxon>Bacteria</taxon>
        <taxon>Pseudomonadati</taxon>
        <taxon>Thermodesulfobacteriota</taxon>
        <taxon>Desulfobulbia</taxon>
        <taxon>Desulfobulbales</taxon>
        <taxon>Desulfocapsaceae</taxon>
        <taxon>Desulfocapsa</taxon>
    </lineage>
</organism>
<evidence type="ECO:0000256" key="1">
    <source>
        <dbReference type="ARBA" id="ARBA00005698"/>
    </source>
</evidence>
<dbReference type="STRING" id="1167006.UWK_03565"/>
<dbReference type="PANTHER" id="PTHR33269:SF17">
    <property type="entry name" value="NADH-UBIQUINONE OXIDOREDUCTASE CHAIN 6"/>
    <property type="match status" value="1"/>
</dbReference>
<feature type="transmembrane region" description="Helical" evidence="2">
    <location>
        <begin position="20"/>
        <end position="43"/>
    </location>
</feature>
<comment type="subcellular location">
    <subcellularLocation>
        <location evidence="2">Cell membrane</location>
        <topology evidence="2">Multi-pass membrane protein</topology>
    </subcellularLocation>
</comment>
<dbReference type="KEGG" id="dsf:UWK_03565"/>
<feature type="transmembrane region" description="Helical" evidence="2">
    <location>
        <begin position="77"/>
        <end position="98"/>
    </location>
</feature>
<dbReference type="PANTHER" id="PTHR33269">
    <property type="entry name" value="NADH-UBIQUINONE OXIDOREDUCTASE CHAIN 6"/>
    <property type="match status" value="1"/>
</dbReference>
<keyword evidence="2" id="KW-0874">Quinone</keyword>
<keyword evidence="2" id="KW-0472">Membrane</keyword>
<dbReference type="AlphaFoldDB" id="M1NKG4"/>
<dbReference type="eggNOG" id="COG0839">
    <property type="taxonomic scope" value="Bacteria"/>
</dbReference>
<keyword evidence="3" id="KW-0560">Oxidoreductase</keyword>
<dbReference type="EC" id="7.1.1.-" evidence="2"/>
<keyword evidence="2" id="KW-1003">Cell membrane</keyword>